<evidence type="ECO:0000313" key="4">
    <source>
        <dbReference type="Proteomes" id="UP000004459"/>
    </source>
</evidence>
<evidence type="ECO:0000313" key="3">
    <source>
        <dbReference type="EMBL" id="EHM52769.1"/>
    </source>
</evidence>
<dbReference type="SUPFAM" id="SSF116734">
    <property type="entry name" value="DNA methylase specificity domain"/>
    <property type="match status" value="2"/>
</dbReference>
<dbReference type="Proteomes" id="UP000004459">
    <property type="component" value="Unassembled WGS sequence"/>
</dbReference>
<accession>G9YPC0</accession>
<dbReference type="GO" id="GO:0003677">
    <property type="term" value="F:DNA binding"/>
    <property type="evidence" value="ECO:0007669"/>
    <property type="project" value="UniProtKB-KW"/>
</dbReference>
<comment type="caution">
    <text evidence="3">The sequence shown here is derived from an EMBL/GenBank/DDBJ whole genome shotgun (WGS) entry which is preliminary data.</text>
</comment>
<dbReference type="InterPro" id="IPR052021">
    <property type="entry name" value="Type-I_RS_S_subunit"/>
</dbReference>
<dbReference type="RefSeq" id="WP_007489814.1">
    <property type="nucleotide sequence ID" value="NZ_JH417700.1"/>
</dbReference>
<dbReference type="HOGENOM" id="CLU_021095_0_0_9"/>
<dbReference type="GeneID" id="63974207"/>
<dbReference type="GO" id="GO:0009307">
    <property type="term" value="P:DNA restriction-modification system"/>
    <property type="evidence" value="ECO:0007669"/>
    <property type="project" value="UniProtKB-KW"/>
</dbReference>
<dbReference type="AlphaFoldDB" id="G9YPC0"/>
<dbReference type="EMBL" id="AGCK01000096">
    <property type="protein sequence ID" value="EHM52769.1"/>
    <property type="molecule type" value="Genomic_DNA"/>
</dbReference>
<keyword evidence="1" id="KW-0680">Restriction system</keyword>
<sequence length="337" mass="38125">MSGYYLLKNGEFAYNKSYSVGYDFGSIKRLDRYPMGALSTLYICFALKRHESDFIKAYFDSLKWYREIYMISAEGARNHGLLNVPTEEFFDTKHYLPENTDEQRKIADFLIALDRRIETQQSLVDNLKKYKRGVVRSLLSPEDCKLKNAQWSRDTMGNLGSFIKGAPLSKADISKTGTPFILYGELYTTYHEVITSVVRKTESEVDSVYRSIVGDVLIPTSGETPEEISTASCVMLPGVILAGDLNIFRSSKVDGRIMSYILNHIVNGSIARVAQGKSIVHVQASEIAKIEISYPDPETQDRIVGVLEAISSRVEYCEKELDNLTRLRSSLLQQLFI</sequence>
<dbReference type="PATRIC" id="fig|411475.3.peg.1172"/>
<dbReference type="PANTHER" id="PTHR30408">
    <property type="entry name" value="TYPE-1 RESTRICTION ENZYME ECOKI SPECIFICITY PROTEIN"/>
    <property type="match status" value="1"/>
</dbReference>
<evidence type="ECO:0000256" key="1">
    <source>
        <dbReference type="ARBA" id="ARBA00022747"/>
    </source>
</evidence>
<dbReference type="Gene3D" id="1.10.287.1120">
    <property type="entry name" value="Bipartite methylase S protein"/>
    <property type="match status" value="1"/>
</dbReference>
<dbReference type="PANTHER" id="PTHR30408:SF12">
    <property type="entry name" value="TYPE I RESTRICTION ENZYME MJAVIII SPECIFICITY SUBUNIT"/>
    <property type="match status" value="1"/>
</dbReference>
<protein>
    <submittedName>
        <fullName evidence="3">Type I restriction modification DNA specificity domain protein</fullName>
    </submittedName>
</protein>
<keyword evidence="2" id="KW-0238">DNA-binding</keyword>
<dbReference type="Gene3D" id="3.90.220.20">
    <property type="entry name" value="DNA methylase specificity domains"/>
    <property type="match status" value="2"/>
</dbReference>
<evidence type="ECO:0000256" key="2">
    <source>
        <dbReference type="ARBA" id="ARBA00023125"/>
    </source>
</evidence>
<reference evidence="3 4" key="1">
    <citation type="submission" date="2011-08" db="EMBL/GenBank/DDBJ databases">
        <authorList>
            <person name="Weinstock G."/>
            <person name="Sodergren E."/>
            <person name="Clifton S."/>
            <person name="Fulton L."/>
            <person name="Fulton B."/>
            <person name="Courtney L."/>
            <person name="Fronick C."/>
            <person name="Harrison M."/>
            <person name="Strong C."/>
            <person name="Farmer C."/>
            <person name="Delahaunty K."/>
            <person name="Markovic C."/>
            <person name="Hall O."/>
            <person name="Minx P."/>
            <person name="Tomlinson C."/>
            <person name="Mitreva M."/>
            <person name="Hou S."/>
            <person name="Chen J."/>
            <person name="Wollam A."/>
            <person name="Pepin K.H."/>
            <person name="Johnson M."/>
            <person name="Bhonagiri V."/>
            <person name="Zhang X."/>
            <person name="Suruliraj S."/>
            <person name="Warren W."/>
            <person name="Chinwalla A."/>
            <person name="Mardis E.R."/>
            <person name="Wilson R.K."/>
        </authorList>
    </citation>
    <scope>NUCLEOTIDE SEQUENCE [LARGE SCALE GENOMIC DNA]</scope>
    <source>
        <strain evidence="3 4">ATCC 29863</strain>
    </source>
</reference>
<proteinExistence type="predicted"/>
<name>G9YPC0_FLAPL</name>
<dbReference type="InterPro" id="IPR044946">
    <property type="entry name" value="Restrct_endonuc_typeI_TRD_sf"/>
</dbReference>
<organism evidence="3 4">
    <name type="scientific">Flavonifractor plautii ATCC 29863</name>
    <dbReference type="NCBI Taxonomy" id="411475"/>
    <lineage>
        <taxon>Bacteria</taxon>
        <taxon>Bacillati</taxon>
        <taxon>Bacillota</taxon>
        <taxon>Clostridia</taxon>
        <taxon>Eubacteriales</taxon>
        <taxon>Oscillospiraceae</taxon>
        <taxon>Flavonifractor</taxon>
    </lineage>
</organism>
<gene>
    <name evidence="3" type="ORF">HMPREF0372_01358</name>
</gene>